<accession>A0A4Y9EQS0</accession>
<dbReference type="Gene3D" id="2.30.40.10">
    <property type="entry name" value="Urease, subunit C, domain 1"/>
    <property type="match status" value="1"/>
</dbReference>
<dbReference type="RefSeq" id="WP_135246291.1">
    <property type="nucleotide sequence ID" value="NZ_SIHO01000002.1"/>
</dbReference>
<proteinExistence type="predicted"/>
<dbReference type="NCBIfam" id="NF006560">
    <property type="entry name" value="PRK09061.1"/>
    <property type="match status" value="1"/>
</dbReference>
<dbReference type="InterPro" id="IPR023100">
    <property type="entry name" value="D-aminoacylase_insert_dom_sf"/>
</dbReference>
<keyword evidence="1" id="KW-1133">Transmembrane helix</keyword>
<organism evidence="3 4">
    <name type="scientific">Glacieibacterium arshaanense</name>
    <dbReference type="NCBI Taxonomy" id="2511025"/>
    <lineage>
        <taxon>Bacteria</taxon>
        <taxon>Pseudomonadati</taxon>
        <taxon>Pseudomonadota</taxon>
        <taxon>Alphaproteobacteria</taxon>
        <taxon>Sphingomonadales</taxon>
        <taxon>Sphingosinicellaceae</taxon>
        <taxon>Glacieibacterium</taxon>
    </lineage>
</organism>
<dbReference type="InterPro" id="IPR032466">
    <property type="entry name" value="Metal_Hydrolase"/>
</dbReference>
<feature type="transmembrane region" description="Helical" evidence="1">
    <location>
        <begin position="12"/>
        <end position="32"/>
    </location>
</feature>
<evidence type="ECO:0000256" key="1">
    <source>
        <dbReference type="SAM" id="Phobius"/>
    </source>
</evidence>
<reference evidence="3 4" key="1">
    <citation type="submission" date="2019-02" db="EMBL/GenBank/DDBJ databases">
        <title>Polymorphobacter sp. isolated from the lake at the Tibet of China.</title>
        <authorList>
            <person name="Li A."/>
        </authorList>
    </citation>
    <scope>NUCLEOTIDE SEQUENCE [LARGE SCALE GENOMIC DNA]</scope>
    <source>
        <strain evidence="3 4">DJ1R-1</strain>
    </source>
</reference>
<dbReference type="SUPFAM" id="SSF51556">
    <property type="entry name" value="Metallo-dependent hydrolases"/>
    <property type="match status" value="1"/>
</dbReference>
<dbReference type="PANTHER" id="PTHR11647">
    <property type="entry name" value="HYDRANTOINASE/DIHYDROPYRIMIDINASE FAMILY MEMBER"/>
    <property type="match status" value="1"/>
</dbReference>
<dbReference type="InterPro" id="IPR013108">
    <property type="entry name" value="Amidohydro_3"/>
</dbReference>
<dbReference type="Gene3D" id="3.20.20.140">
    <property type="entry name" value="Metal-dependent hydrolases"/>
    <property type="match status" value="1"/>
</dbReference>
<protein>
    <submittedName>
        <fullName evidence="3">D-glutamate deacylase</fullName>
    </submittedName>
</protein>
<gene>
    <name evidence="3" type="ORF">EUV02_11170</name>
</gene>
<keyword evidence="1" id="KW-0472">Membrane</keyword>
<sequence length="498" mass="52146">MHDNHQISRRQFAVAAAGLAVAPLIIGAGQGFDTVISGGRVMDPESGFDTVANVGIRGGKIVAISAAPLVGGKRIDATGLVVAPGFIDLHSHGRTLGDADLQAQDGVTTSLELEAGTYPVTEFLAARAGQARINYGASSGQRAVRIFMTTGLATPTFASLNPEIMRREQDWAYTRFDAPQIEKMAAIMRREIAAGALGIGLMNEYLPAASRVESLALFGVAAATKGPIFTHVRRSITAQGDGPVAPMEEVIAMAAATSGPLHICHIGSKSVGAIDQVLALIHGAQAQGLDVTTEVYPYTAGSTLIGSALFDAGWQERIGGDYGDLEWPPTGERLTAASFAKYRREFPNGAVIMHTIPARTVDIAMADPIVMVASDAMPFVDGKGHPRGAGTFARVLGVYVRERKVLGLMEALKKMTLMPAKRLEVIAPGMRNKGRVKVGADADLALFDPATVIDRATFAKPTTPSAGIPYVMVGGTLIVDRSGIVATALPGKAVRSGV</sequence>
<dbReference type="Gene3D" id="3.30.1490.130">
    <property type="entry name" value="D-aminoacylase. Domain 3"/>
    <property type="match status" value="1"/>
</dbReference>
<dbReference type="PANTHER" id="PTHR11647:SF1">
    <property type="entry name" value="COLLAPSIN RESPONSE MEDIATOR PROTEIN"/>
    <property type="match status" value="1"/>
</dbReference>
<evidence type="ECO:0000259" key="2">
    <source>
        <dbReference type="Pfam" id="PF07969"/>
    </source>
</evidence>
<evidence type="ECO:0000313" key="3">
    <source>
        <dbReference type="EMBL" id="TFU03699.1"/>
    </source>
</evidence>
<feature type="domain" description="Amidohydrolase 3" evidence="2">
    <location>
        <begin position="370"/>
        <end position="478"/>
    </location>
</feature>
<feature type="domain" description="Amidohydrolase 3" evidence="2">
    <location>
        <begin position="75"/>
        <end position="270"/>
    </location>
</feature>
<dbReference type="Proteomes" id="UP000297737">
    <property type="component" value="Unassembled WGS sequence"/>
</dbReference>
<dbReference type="SUPFAM" id="SSF51338">
    <property type="entry name" value="Composite domain of metallo-dependent hydrolases"/>
    <property type="match status" value="1"/>
</dbReference>
<dbReference type="GO" id="GO:0016811">
    <property type="term" value="F:hydrolase activity, acting on carbon-nitrogen (but not peptide) bonds, in linear amides"/>
    <property type="evidence" value="ECO:0007669"/>
    <property type="project" value="InterPro"/>
</dbReference>
<dbReference type="AlphaFoldDB" id="A0A4Y9EQS0"/>
<dbReference type="InterPro" id="IPR011059">
    <property type="entry name" value="Metal-dep_hydrolase_composite"/>
</dbReference>
<comment type="caution">
    <text evidence="3">The sequence shown here is derived from an EMBL/GenBank/DDBJ whole genome shotgun (WGS) entry which is preliminary data.</text>
</comment>
<dbReference type="Pfam" id="PF07969">
    <property type="entry name" value="Amidohydro_3"/>
    <property type="match status" value="2"/>
</dbReference>
<dbReference type="InterPro" id="IPR050378">
    <property type="entry name" value="Metallo-dep_Hydrolases_sf"/>
</dbReference>
<dbReference type="EMBL" id="SIHO01000002">
    <property type="protein sequence ID" value="TFU03699.1"/>
    <property type="molecule type" value="Genomic_DNA"/>
</dbReference>
<name>A0A4Y9EQS0_9SPHN</name>
<evidence type="ECO:0000313" key="4">
    <source>
        <dbReference type="Proteomes" id="UP000297737"/>
    </source>
</evidence>
<dbReference type="OrthoDB" id="9766983at2"/>
<keyword evidence="4" id="KW-1185">Reference proteome</keyword>
<keyword evidence="1" id="KW-0812">Transmembrane</keyword>